<protein>
    <submittedName>
        <fullName evidence="2">Uncharacterized protein</fullName>
    </submittedName>
</protein>
<dbReference type="AlphaFoldDB" id="A0A9Q3H0J3"/>
<comment type="caution">
    <text evidence="2">The sequence shown here is derived from an EMBL/GenBank/DDBJ whole genome shotgun (WGS) entry which is preliminary data.</text>
</comment>
<feature type="non-terminal residue" evidence="2">
    <location>
        <position position="1"/>
    </location>
</feature>
<reference evidence="2" key="1">
    <citation type="submission" date="2021-03" db="EMBL/GenBank/DDBJ databases">
        <title>Draft genome sequence of rust myrtle Austropuccinia psidii MF-1, a brazilian biotype.</title>
        <authorList>
            <person name="Quecine M.C."/>
            <person name="Pachon D.M.R."/>
            <person name="Bonatelli M.L."/>
            <person name="Correr F.H."/>
            <person name="Franceschini L.M."/>
            <person name="Leite T.F."/>
            <person name="Margarido G.R.A."/>
            <person name="Almeida C.A."/>
            <person name="Ferrarezi J.A."/>
            <person name="Labate C.A."/>
        </authorList>
    </citation>
    <scope>NUCLEOTIDE SEQUENCE</scope>
    <source>
        <strain evidence="2">MF-1</strain>
    </source>
</reference>
<proteinExistence type="predicted"/>
<keyword evidence="3" id="KW-1185">Reference proteome</keyword>
<sequence length="66" mass="7450">FEDSPTEINQTTVEILVEETCQRPPTPIVNKKRKANKLVFPAPAVQDSEEEDPNTLSNHMELDSEV</sequence>
<evidence type="ECO:0000313" key="3">
    <source>
        <dbReference type="Proteomes" id="UP000765509"/>
    </source>
</evidence>
<accession>A0A9Q3H0J3</accession>
<evidence type="ECO:0000313" key="2">
    <source>
        <dbReference type="EMBL" id="MBW0486447.1"/>
    </source>
</evidence>
<evidence type="ECO:0000256" key="1">
    <source>
        <dbReference type="SAM" id="MobiDB-lite"/>
    </source>
</evidence>
<gene>
    <name evidence="2" type="ORF">O181_026162</name>
</gene>
<feature type="region of interest" description="Disordered" evidence="1">
    <location>
        <begin position="43"/>
        <end position="66"/>
    </location>
</feature>
<dbReference type="Proteomes" id="UP000765509">
    <property type="component" value="Unassembled WGS sequence"/>
</dbReference>
<dbReference type="EMBL" id="AVOT02008662">
    <property type="protein sequence ID" value="MBW0486447.1"/>
    <property type="molecule type" value="Genomic_DNA"/>
</dbReference>
<organism evidence="2 3">
    <name type="scientific">Austropuccinia psidii MF-1</name>
    <dbReference type="NCBI Taxonomy" id="1389203"/>
    <lineage>
        <taxon>Eukaryota</taxon>
        <taxon>Fungi</taxon>
        <taxon>Dikarya</taxon>
        <taxon>Basidiomycota</taxon>
        <taxon>Pucciniomycotina</taxon>
        <taxon>Pucciniomycetes</taxon>
        <taxon>Pucciniales</taxon>
        <taxon>Sphaerophragmiaceae</taxon>
        <taxon>Austropuccinia</taxon>
    </lineage>
</organism>
<name>A0A9Q3H0J3_9BASI</name>